<reference evidence="9 10" key="1">
    <citation type="submission" date="2015-07" db="EMBL/GenBank/DDBJ databases">
        <authorList>
            <person name="Noorani M."/>
        </authorList>
    </citation>
    <scope>NUCLEOTIDE SEQUENCE [LARGE SCALE GENOMIC DNA]</scope>
    <source>
        <strain evidence="9">BBA 69670</strain>
    </source>
</reference>
<dbReference type="PANTHER" id="PTHR10920:SF18">
    <property type="entry name" value="RRNA METHYLTRANSFERASE 2, MITOCHONDRIAL"/>
    <property type="match status" value="1"/>
</dbReference>
<keyword evidence="4 9" id="KW-0808">Transferase</keyword>
<keyword evidence="2" id="KW-0698">rRNA processing</keyword>
<keyword evidence="5 7" id="KW-0949">S-adenosyl-L-methionine</keyword>
<dbReference type="AlphaFoldDB" id="A0A0K6G6F8"/>
<protein>
    <recommendedName>
        <fullName evidence="6">rRNA methyltransferase 2, mitochondrial</fullName>
    </recommendedName>
</protein>
<dbReference type="PANTHER" id="PTHR10920">
    <property type="entry name" value="RIBOSOMAL RNA METHYLTRANSFERASE"/>
    <property type="match status" value="1"/>
</dbReference>
<evidence type="ECO:0000256" key="3">
    <source>
        <dbReference type="ARBA" id="ARBA00022603"/>
    </source>
</evidence>
<dbReference type="GO" id="GO:0005739">
    <property type="term" value="C:mitochondrion"/>
    <property type="evidence" value="ECO:0007669"/>
    <property type="project" value="TreeGrafter"/>
</dbReference>
<dbReference type="InterPro" id="IPR029063">
    <property type="entry name" value="SAM-dependent_MTases_sf"/>
</dbReference>
<dbReference type="GO" id="GO:0008650">
    <property type="term" value="F:rRNA (uridine-2'-O-)-methyltransferase activity"/>
    <property type="evidence" value="ECO:0007669"/>
    <property type="project" value="TreeGrafter"/>
</dbReference>
<gene>
    <name evidence="9" type="ORF">RSOLAG22IIIB_10925</name>
</gene>
<dbReference type="Gene3D" id="3.40.50.150">
    <property type="entry name" value="Vaccinia Virus protein VP39"/>
    <property type="match status" value="1"/>
</dbReference>
<feature type="domain" description="Ribosomal RNA methyltransferase FtsJ" evidence="8">
    <location>
        <begin position="52"/>
        <end position="257"/>
    </location>
</feature>
<evidence type="ECO:0000259" key="8">
    <source>
        <dbReference type="Pfam" id="PF01728"/>
    </source>
</evidence>
<evidence type="ECO:0000256" key="7">
    <source>
        <dbReference type="PIRSR" id="PIRSR005461-1"/>
    </source>
</evidence>
<dbReference type="HAMAP" id="MF_01547">
    <property type="entry name" value="RNA_methyltr_E"/>
    <property type="match status" value="1"/>
</dbReference>
<keyword evidence="10" id="KW-1185">Reference proteome</keyword>
<dbReference type="InterPro" id="IPR015507">
    <property type="entry name" value="rRNA-MeTfrase_E"/>
</dbReference>
<evidence type="ECO:0000256" key="5">
    <source>
        <dbReference type="ARBA" id="ARBA00022691"/>
    </source>
</evidence>
<dbReference type="SUPFAM" id="SSF53335">
    <property type="entry name" value="S-adenosyl-L-methionine-dependent methyltransferases"/>
    <property type="match status" value="1"/>
</dbReference>
<dbReference type="EMBL" id="CYGV01001402">
    <property type="protein sequence ID" value="CUA74050.1"/>
    <property type="molecule type" value="Genomic_DNA"/>
</dbReference>
<dbReference type="InterPro" id="IPR002877">
    <property type="entry name" value="RNA_MeTrfase_FtsJ_dom"/>
</dbReference>
<dbReference type="Proteomes" id="UP000044841">
    <property type="component" value="Unassembled WGS sequence"/>
</dbReference>
<evidence type="ECO:0000313" key="9">
    <source>
        <dbReference type="EMBL" id="CUA74050.1"/>
    </source>
</evidence>
<keyword evidence="3 9" id="KW-0489">Methyltransferase</keyword>
<name>A0A0K6G6F8_9AGAM</name>
<accession>A0A0K6G6F8</accession>
<comment type="similarity">
    <text evidence="1">Belongs to the class I-like SAM-binding methyltransferase superfamily. RNA methyltransferase RlmE family.</text>
</comment>
<proteinExistence type="inferred from homology"/>
<dbReference type="PIRSF" id="PIRSF005461">
    <property type="entry name" value="23S_rRNA_mtase"/>
    <property type="match status" value="1"/>
</dbReference>
<organism evidence="9 10">
    <name type="scientific">Rhizoctonia solani</name>
    <dbReference type="NCBI Taxonomy" id="456999"/>
    <lineage>
        <taxon>Eukaryota</taxon>
        <taxon>Fungi</taxon>
        <taxon>Dikarya</taxon>
        <taxon>Basidiomycota</taxon>
        <taxon>Agaricomycotina</taxon>
        <taxon>Agaricomycetes</taxon>
        <taxon>Cantharellales</taxon>
        <taxon>Ceratobasidiaceae</taxon>
        <taxon>Rhizoctonia</taxon>
    </lineage>
</organism>
<evidence type="ECO:0000313" key="10">
    <source>
        <dbReference type="Proteomes" id="UP000044841"/>
    </source>
</evidence>
<feature type="active site" description="Proton acceptor" evidence="7">
    <location>
        <position position="213"/>
    </location>
</feature>
<evidence type="ECO:0000256" key="2">
    <source>
        <dbReference type="ARBA" id="ARBA00022552"/>
    </source>
</evidence>
<evidence type="ECO:0000256" key="6">
    <source>
        <dbReference type="ARBA" id="ARBA00041184"/>
    </source>
</evidence>
<dbReference type="InterPro" id="IPR050082">
    <property type="entry name" value="RNA_methyltr_RlmE"/>
</dbReference>
<sequence>MLLRSRPPQALGLNVLGPRCKSTKSSTNWLARQAKDPFVKQRSGGGPDGTAYRSRSAFKLIEIDKKFRIIYPGQVVCDLGAAPGGWTQVAAQRLKILPKPESEEVISTSVGNQRSRNLSKLIAVDLLSIDPIPQVHILRGDFTTPSTQARVSELAGDRGVDVVISDMCANLSGNTIKDTESSLELCEMAFGFAVKHMKSDTSQSRKSGVLVMKYFEHPTLLDFMREKLKPTFSNVKTLRLEASRSESREGYFLCTGFRGPEVDL</sequence>
<evidence type="ECO:0000256" key="4">
    <source>
        <dbReference type="ARBA" id="ARBA00022679"/>
    </source>
</evidence>
<evidence type="ECO:0000256" key="1">
    <source>
        <dbReference type="ARBA" id="ARBA00009258"/>
    </source>
</evidence>
<dbReference type="Pfam" id="PF01728">
    <property type="entry name" value="FtsJ"/>
    <property type="match status" value="1"/>
</dbReference>